<dbReference type="Pfam" id="PF13925">
    <property type="entry name" value="Katanin_con80"/>
    <property type="match status" value="1"/>
</dbReference>
<sequence length="79" mass="9049">MSSETHKKGKFCNNIEAHSIDLPRKNSNFTNKNMEEEEKQYISVDCWVDLLPLVNSLLGCKFEKYVKIGLNCLQGVIKS</sequence>
<dbReference type="InterPro" id="IPR042404">
    <property type="entry name" value="KATNBL1"/>
</dbReference>
<organism evidence="5 6">
    <name type="scientific">Sciurus vulgaris</name>
    <name type="common">Eurasian red squirrel</name>
    <dbReference type="NCBI Taxonomy" id="55149"/>
    <lineage>
        <taxon>Eukaryota</taxon>
        <taxon>Metazoa</taxon>
        <taxon>Chordata</taxon>
        <taxon>Craniata</taxon>
        <taxon>Vertebrata</taxon>
        <taxon>Euteleostomi</taxon>
        <taxon>Mammalia</taxon>
        <taxon>Eutheria</taxon>
        <taxon>Euarchontoglires</taxon>
        <taxon>Glires</taxon>
        <taxon>Rodentia</taxon>
        <taxon>Sciuromorpha</taxon>
        <taxon>Sciuridae</taxon>
        <taxon>Sciurinae</taxon>
        <taxon>Sciurini</taxon>
        <taxon>Sciurus</taxon>
    </lineage>
</organism>
<evidence type="ECO:0000256" key="2">
    <source>
        <dbReference type="ARBA" id="ARBA00022490"/>
    </source>
</evidence>
<dbReference type="GO" id="GO:0005856">
    <property type="term" value="C:cytoskeleton"/>
    <property type="evidence" value="ECO:0007669"/>
    <property type="project" value="UniProtKB-SubCell"/>
</dbReference>
<protein>
    <recommendedName>
        <fullName evidence="4">Katanin p80 subunit C-terminal domain-containing protein</fullName>
    </recommendedName>
</protein>
<name>A0A8D2AVD8_SCIVU</name>
<evidence type="ECO:0000313" key="6">
    <source>
        <dbReference type="Proteomes" id="UP000694564"/>
    </source>
</evidence>
<dbReference type="PANTHER" id="PTHR14682">
    <property type="entry name" value="KATNB1-LIKE PROTEIN 1"/>
    <property type="match status" value="1"/>
</dbReference>
<reference evidence="5" key="3">
    <citation type="submission" date="2025-09" db="UniProtKB">
        <authorList>
            <consortium name="Ensembl"/>
        </authorList>
    </citation>
    <scope>IDENTIFICATION</scope>
</reference>
<reference evidence="5" key="2">
    <citation type="submission" date="2025-08" db="UniProtKB">
        <authorList>
            <consortium name="Ensembl"/>
        </authorList>
    </citation>
    <scope>IDENTIFICATION</scope>
</reference>
<evidence type="ECO:0000256" key="3">
    <source>
        <dbReference type="ARBA" id="ARBA00023212"/>
    </source>
</evidence>
<dbReference type="GO" id="GO:0005730">
    <property type="term" value="C:nucleolus"/>
    <property type="evidence" value="ECO:0007669"/>
    <property type="project" value="TreeGrafter"/>
</dbReference>
<evidence type="ECO:0000259" key="4">
    <source>
        <dbReference type="Pfam" id="PF13925"/>
    </source>
</evidence>
<dbReference type="GO" id="GO:0008017">
    <property type="term" value="F:microtubule binding"/>
    <property type="evidence" value="ECO:0007669"/>
    <property type="project" value="InterPro"/>
</dbReference>
<proteinExistence type="predicted"/>
<evidence type="ECO:0000256" key="1">
    <source>
        <dbReference type="ARBA" id="ARBA00004245"/>
    </source>
</evidence>
<feature type="domain" description="Katanin p80 subunit C-terminal" evidence="4">
    <location>
        <begin position="36"/>
        <end position="78"/>
    </location>
</feature>
<dbReference type="InterPro" id="IPR028021">
    <property type="entry name" value="Katanin_C-terminal"/>
</dbReference>
<keyword evidence="2" id="KW-0963">Cytoplasm</keyword>
<keyword evidence="3" id="KW-0206">Cytoskeleton</keyword>
<reference evidence="5" key="1">
    <citation type="submission" date="2020-06" db="EMBL/GenBank/DDBJ databases">
        <authorList>
            <consortium name="Wellcome Sanger Institute Data Sharing"/>
        </authorList>
    </citation>
    <scope>NUCLEOTIDE SEQUENCE [LARGE SCALE GENOMIC DNA]</scope>
</reference>
<dbReference type="Proteomes" id="UP000694564">
    <property type="component" value="Chromosome 1"/>
</dbReference>
<evidence type="ECO:0000313" key="5">
    <source>
        <dbReference type="Ensembl" id="ENSSVLP00005004610.1"/>
    </source>
</evidence>
<dbReference type="PANTHER" id="PTHR14682:SF1">
    <property type="entry name" value="KATNB1-LIKE PROTEIN 1"/>
    <property type="match status" value="1"/>
</dbReference>
<keyword evidence="6" id="KW-1185">Reference proteome</keyword>
<comment type="subcellular location">
    <subcellularLocation>
        <location evidence="1">Cytoplasm</location>
        <location evidence="1">Cytoskeleton</location>
    </subcellularLocation>
</comment>
<dbReference type="Ensembl" id="ENSSVLT00005005081.1">
    <property type="protein sequence ID" value="ENSSVLP00005004610.1"/>
    <property type="gene ID" value="ENSSVLG00005003691.1"/>
</dbReference>
<dbReference type="AlphaFoldDB" id="A0A8D2AVD8"/>
<accession>A0A8D2AVD8</accession>